<organism evidence="2 3">
    <name type="scientific">Lactarius akahatsu</name>
    <dbReference type="NCBI Taxonomy" id="416441"/>
    <lineage>
        <taxon>Eukaryota</taxon>
        <taxon>Fungi</taxon>
        <taxon>Dikarya</taxon>
        <taxon>Basidiomycota</taxon>
        <taxon>Agaricomycotina</taxon>
        <taxon>Agaricomycetes</taxon>
        <taxon>Russulales</taxon>
        <taxon>Russulaceae</taxon>
        <taxon>Lactarius</taxon>
    </lineage>
</organism>
<dbReference type="Proteomes" id="UP001201163">
    <property type="component" value="Unassembled WGS sequence"/>
</dbReference>
<dbReference type="AlphaFoldDB" id="A0AAD4LDA9"/>
<gene>
    <name evidence="2" type="ORF">EDB92DRAFT_1218096</name>
</gene>
<name>A0AAD4LDA9_9AGAM</name>
<evidence type="ECO:0000313" key="3">
    <source>
        <dbReference type="Proteomes" id="UP001201163"/>
    </source>
</evidence>
<feature type="compositionally biased region" description="Polar residues" evidence="1">
    <location>
        <begin position="455"/>
        <end position="476"/>
    </location>
</feature>
<protein>
    <submittedName>
        <fullName evidence="2">Uncharacterized protein</fullName>
    </submittedName>
</protein>
<comment type="caution">
    <text evidence="2">The sequence shown here is derived from an EMBL/GenBank/DDBJ whole genome shotgun (WGS) entry which is preliminary data.</text>
</comment>
<evidence type="ECO:0000313" key="2">
    <source>
        <dbReference type="EMBL" id="KAH8986849.1"/>
    </source>
</evidence>
<sequence length="476" mass="53021">MGKYNGNFRKNSPYYTPLSSLIYRLSQLTPAPMAAYRHSRATSSNRVEGTLRMRKITEESAQRLLQGLDGRTLKWTFKSLNQDHEFERFFAGIPDFCDSRVVADPVGLLRELNDDKQKLSQALIGLMHRTMTSHLISEPTRRQRIRICTRAIDAVPALVSWLILRRVFGEWEGLLESVDSGDAILHMGGDRYSDPRTAFCARCIVAVVIARGQVYGDRWSGLTSQFLTSDMEVWDGISRSTLCGYLGHGYTALLANLIFITRTILRFYSKHSQNVLFDVSSRTLREVLSTIDVRLASPEMQREYCRLWNDLVQMAQDGTSSHTPTIATEILRRLRKSYVALHESTDTSLFYTSPDDDDLFPLLGPSYPLCNIHNHHTSPQTQPPTTVNRTSLPPPRLSLSAPQNTIPQNVVTGATEDANEVSFPASFPADATPGLVVPPSPLPPACPPLGAQPSVGVTTTAQGEPQSERSVSLNCR</sequence>
<feature type="region of interest" description="Disordered" evidence="1">
    <location>
        <begin position="432"/>
        <end position="476"/>
    </location>
</feature>
<dbReference type="EMBL" id="JAKELL010000051">
    <property type="protein sequence ID" value="KAH8986849.1"/>
    <property type="molecule type" value="Genomic_DNA"/>
</dbReference>
<feature type="region of interest" description="Disordered" evidence="1">
    <location>
        <begin position="373"/>
        <end position="405"/>
    </location>
</feature>
<evidence type="ECO:0000256" key="1">
    <source>
        <dbReference type="SAM" id="MobiDB-lite"/>
    </source>
</evidence>
<keyword evidence="3" id="KW-1185">Reference proteome</keyword>
<proteinExistence type="predicted"/>
<feature type="compositionally biased region" description="Pro residues" evidence="1">
    <location>
        <begin position="436"/>
        <end position="447"/>
    </location>
</feature>
<reference evidence="2" key="1">
    <citation type="submission" date="2022-01" db="EMBL/GenBank/DDBJ databases">
        <title>Comparative genomics reveals a dynamic genome evolution in the ectomycorrhizal milk-cap (Lactarius) mushrooms.</title>
        <authorList>
            <consortium name="DOE Joint Genome Institute"/>
            <person name="Lebreton A."/>
            <person name="Tang N."/>
            <person name="Kuo A."/>
            <person name="LaButti K."/>
            <person name="Drula E."/>
            <person name="Barry K."/>
            <person name="Clum A."/>
            <person name="Lipzen A."/>
            <person name="Mousain D."/>
            <person name="Ng V."/>
            <person name="Wang R."/>
            <person name="Wang X."/>
            <person name="Dai Y."/>
            <person name="Henrissat B."/>
            <person name="Grigoriev I.V."/>
            <person name="Guerin-Laguette A."/>
            <person name="Yu F."/>
            <person name="Martin F.M."/>
        </authorList>
    </citation>
    <scope>NUCLEOTIDE SEQUENCE</scope>
    <source>
        <strain evidence="2">QP</strain>
    </source>
</reference>
<accession>A0AAD4LDA9</accession>